<keyword evidence="2" id="KW-1185">Reference proteome</keyword>
<organism evidence="1 2">
    <name type="scientific">Araneus ventricosus</name>
    <name type="common">Orbweaver spider</name>
    <name type="synonym">Epeira ventricosa</name>
    <dbReference type="NCBI Taxonomy" id="182803"/>
    <lineage>
        <taxon>Eukaryota</taxon>
        <taxon>Metazoa</taxon>
        <taxon>Ecdysozoa</taxon>
        <taxon>Arthropoda</taxon>
        <taxon>Chelicerata</taxon>
        <taxon>Arachnida</taxon>
        <taxon>Araneae</taxon>
        <taxon>Araneomorphae</taxon>
        <taxon>Entelegynae</taxon>
        <taxon>Araneoidea</taxon>
        <taxon>Araneidae</taxon>
        <taxon>Araneus</taxon>
    </lineage>
</organism>
<accession>A0A4Y2SCH2</accession>
<evidence type="ECO:0000313" key="1">
    <source>
        <dbReference type="EMBL" id="GBN84999.1"/>
    </source>
</evidence>
<sequence>MTVRNSTDHIPQVQTSSESSFAKLHVGRTRLKDLYKINGLGEGQIPIFCRLTKRMNNRLSSKEMGRSKRVVKIILMSGLGMEKKEPQSAPKL</sequence>
<dbReference type="EMBL" id="BGPR01020574">
    <property type="protein sequence ID" value="GBN84999.1"/>
    <property type="molecule type" value="Genomic_DNA"/>
</dbReference>
<dbReference type="AlphaFoldDB" id="A0A4Y2SCH2"/>
<name>A0A4Y2SCH2_ARAVE</name>
<evidence type="ECO:0000313" key="2">
    <source>
        <dbReference type="Proteomes" id="UP000499080"/>
    </source>
</evidence>
<proteinExistence type="predicted"/>
<protein>
    <submittedName>
        <fullName evidence="1">Uncharacterized protein</fullName>
    </submittedName>
</protein>
<dbReference type="Proteomes" id="UP000499080">
    <property type="component" value="Unassembled WGS sequence"/>
</dbReference>
<gene>
    <name evidence="1" type="ORF">AVEN_185252_1</name>
</gene>
<reference evidence="1 2" key="1">
    <citation type="journal article" date="2019" name="Sci. Rep.">
        <title>Orb-weaving spider Araneus ventricosus genome elucidates the spidroin gene catalogue.</title>
        <authorList>
            <person name="Kono N."/>
            <person name="Nakamura H."/>
            <person name="Ohtoshi R."/>
            <person name="Moran D.A.P."/>
            <person name="Shinohara A."/>
            <person name="Yoshida Y."/>
            <person name="Fujiwara M."/>
            <person name="Mori M."/>
            <person name="Tomita M."/>
            <person name="Arakawa K."/>
        </authorList>
    </citation>
    <scope>NUCLEOTIDE SEQUENCE [LARGE SCALE GENOMIC DNA]</scope>
</reference>
<comment type="caution">
    <text evidence="1">The sequence shown here is derived from an EMBL/GenBank/DDBJ whole genome shotgun (WGS) entry which is preliminary data.</text>
</comment>